<dbReference type="EMBL" id="BGPR01169471">
    <property type="protein sequence ID" value="GBM25691.1"/>
    <property type="molecule type" value="Genomic_DNA"/>
</dbReference>
<dbReference type="EMBL" id="BGPR01169449">
    <property type="protein sequence ID" value="GBM25613.1"/>
    <property type="molecule type" value="Genomic_DNA"/>
</dbReference>
<reference evidence="2 4" key="1">
    <citation type="journal article" date="2019" name="Sci. Rep.">
        <title>Orb-weaving spider Araneus ventricosus genome elucidates the spidroin gene catalogue.</title>
        <authorList>
            <person name="Kono N."/>
            <person name="Nakamura H."/>
            <person name="Ohtoshi R."/>
            <person name="Moran D.A.P."/>
            <person name="Shinohara A."/>
            <person name="Yoshida Y."/>
            <person name="Fujiwara M."/>
            <person name="Mori M."/>
            <person name="Tomita M."/>
            <person name="Arakawa K."/>
        </authorList>
    </citation>
    <scope>NUCLEOTIDE SEQUENCE [LARGE SCALE GENOMIC DNA]</scope>
</reference>
<feature type="compositionally biased region" description="Polar residues" evidence="1">
    <location>
        <begin position="29"/>
        <end position="42"/>
    </location>
</feature>
<accession>A0A4Y2E8W7</accession>
<evidence type="ECO:0000313" key="3">
    <source>
        <dbReference type="EMBL" id="GBM25691.1"/>
    </source>
</evidence>
<evidence type="ECO:0000313" key="4">
    <source>
        <dbReference type="Proteomes" id="UP000499080"/>
    </source>
</evidence>
<dbReference type="AlphaFoldDB" id="A0A4Y2E8W7"/>
<name>A0A4Y2E8W7_ARAVE</name>
<proteinExistence type="predicted"/>
<keyword evidence="4" id="KW-1185">Reference proteome</keyword>
<comment type="caution">
    <text evidence="2">The sequence shown here is derived from an EMBL/GenBank/DDBJ whole genome shotgun (WGS) entry which is preliminary data.</text>
</comment>
<evidence type="ECO:0000256" key="1">
    <source>
        <dbReference type="SAM" id="MobiDB-lite"/>
    </source>
</evidence>
<evidence type="ECO:0000313" key="2">
    <source>
        <dbReference type="EMBL" id="GBM25613.1"/>
    </source>
</evidence>
<feature type="region of interest" description="Disordered" evidence="1">
    <location>
        <begin position="24"/>
        <end position="43"/>
    </location>
</feature>
<organism evidence="2 4">
    <name type="scientific">Araneus ventricosus</name>
    <name type="common">Orbweaver spider</name>
    <name type="synonym">Epeira ventricosa</name>
    <dbReference type="NCBI Taxonomy" id="182803"/>
    <lineage>
        <taxon>Eukaryota</taxon>
        <taxon>Metazoa</taxon>
        <taxon>Ecdysozoa</taxon>
        <taxon>Arthropoda</taxon>
        <taxon>Chelicerata</taxon>
        <taxon>Arachnida</taxon>
        <taxon>Araneae</taxon>
        <taxon>Araneomorphae</taxon>
        <taxon>Entelegynae</taxon>
        <taxon>Araneoidea</taxon>
        <taxon>Araneidae</taxon>
        <taxon>Araneus</taxon>
    </lineage>
</organism>
<protein>
    <submittedName>
        <fullName evidence="2">Uncharacterized protein</fullName>
    </submittedName>
</protein>
<sequence length="111" mass="12409">MDRRYYSSASNSLIARTADRTPKTFALQGDTSRSTLPPSSMRSPYIVSPAGRDDTWNDLVHASVSPLLIEIIEMIPAPLRFHISSPKSQNLSPRWSPRSGWLLPVISYLPL</sequence>
<dbReference type="Proteomes" id="UP000499080">
    <property type="component" value="Unassembled WGS sequence"/>
</dbReference>
<gene>
    <name evidence="3" type="ORF">AVEN_168527_1</name>
    <name evidence="2" type="ORF">AVEN_33635_1</name>
</gene>